<dbReference type="KEGG" id="hir:HETIRDRAFT_237944"/>
<reference evidence="4 5" key="1">
    <citation type="journal article" date="2012" name="New Phytol.">
        <title>Insight into trade-off between wood decay and parasitism from the genome of a fungal forest pathogen.</title>
        <authorList>
            <person name="Olson A."/>
            <person name="Aerts A."/>
            <person name="Asiegbu F."/>
            <person name="Belbahri L."/>
            <person name="Bouzid O."/>
            <person name="Broberg A."/>
            <person name="Canback B."/>
            <person name="Coutinho P.M."/>
            <person name="Cullen D."/>
            <person name="Dalman K."/>
            <person name="Deflorio G."/>
            <person name="van Diepen L.T."/>
            <person name="Dunand C."/>
            <person name="Duplessis S."/>
            <person name="Durling M."/>
            <person name="Gonthier P."/>
            <person name="Grimwood J."/>
            <person name="Fossdal C.G."/>
            <person name="Hansson D."/>
            <person name="Henrissat B."/>
            <person name="Hietala A."/>
            <person name="Himmelstrand K."/>
            <person name="Hoffmeister D."/>
            <person name="Hogberg N."/>
            <person name="James T.Y."/>
            <person name="Karlsson M."/>
            <person name="Kohler A."/>
            <person name="Kues U."/>
            <person name="Lee Y.H."/>
            <person name="Lin Y.C."/>
            <person name="Lind M."/>
            <person name="Lindquist E."/>
            <person name="Lombard V."/>
            <person name="Lucas S."/>
            <person name="Lunden K."/>
            <person name="Morin E."/>
            <person name="Murat C."/>
            <person name="Park J."/>
            <person name="Raffaello T."/>
            <person name="Rouze P."/>
            <person name="Salamov A."/>
            <person name="Schmutz J."/>
            <person name="Solheim H."/>
            <person name="Stahlberg J."/>
            <person name="Velez H."/>
            <person name="de Vries R.P."/>
            <person name="Wiebenga A."/>
            <person name="Woodward S."/>
            <person name="Yakovlev I."/>
            <person name="Garbelotto M."/>
            <person name="Martin F."/>
            <person name="Grigoriev I.V."/>
            <person name="Stenlid J."/>
        </authorList>
    </citation>
    <scope>NUCLEOTIDE SEQUENCE [LARGE SCALE GENOMIC DNA]</scope>
    <source>
        <strain evidence="4 5">TC 32-1</strain>
    </source>
</reference>
<dbReference type="EMBL" id="KI925461">
    <property type="protein sequence ID" value="ETW78642.1"/>
    <property type="molecule type" value="Genomic_DNA"/>
</dbReference>
<dbReference type="GO" id="GO:0016740">
    <property type="term" value="F:transferase activity"/>
    <property type="evidence" value="ECO:0007669"/>
    <property type="project" value="UniProtKB-KW"/>
</dbReference>
<organism evidence="4 5">
    <name type="scientific">Heterobasidion irregulare (strain TC 32-1)</name>
    <dbReference type="NCBI Taxonomy" id="747525"/>
    <lineage>
        <taxon>Eukaryota</taxon>
        <taxon>Fungi</taxon>
        <taxon>Dikarya</taxon>
        <taxon>Basidiomycota</taxon>
        <taxon>Agaricomycotina</taxon>
        <taxon>Agaricomycetes</taxon>
        <taxon>Russulales</taxon>
        <taxon>Bondarzewiaceae</taxon>
        <taxon>Heterobasidion</taxon>
        <taxon>Heterobasidion annosum species complex</taxon>
    </lineage>
</organism>
<evidence type="ECO:0000256" key="2">
    <source>
        <dbReference type="ARBA" id="ARBA00023253"/>
    </source>
</evidence>
<evidence type="ECO:0000256" key="3">
    <source>
        <dbReference type="ARBA" id="ARBA00023277"/>
    </source>
</evidence>
<dbReference type="Proteomes" id="UP000030671">
    <property type="component" value="Unassembled WGS sequence"/>
</dbReference>
<dbReference type="HOGENOM" id="CLU_014826_0_0_1"/>
<sequence length="414" mass="46670">QPSNPPTYYEWYEKEKAMPQHEITLSYPQGREGRYLWIANHVVAIGWGNAMQEAMLNAHLAYLTRRIHVFDNYTWNADDPADFSSYNGNLIPSRIPLTALLSGPMAGAPFAPPAPVPPAVVPAFFHNVCETKTVINPSEVNGQIPDASAATLVQAWVDKLNQIDNRCVEIEAKTQQIFDFWLFGDSKRLLDIWPSFSKSPILTQFAWSPLITSAVETNRALIHPAIVPGEGARRQRMPLPGLLALHVRRGDFVDHCINLANWTSRYTGFNEIPSLPDRFEPPAGGGAGWNTPENYAVYAARCFPRIEQIVGRVREVLKTPAGRNLDRVYVLTNGKVEWLAELKEKLGELREWKSVQTSRDLRLSWEQKYVAQAIDMMIAQRADVFIGNGFSSLTSNVNILRLAQGLEPETMRFW</sequence>
<feature type="non-terminal residue" evidence="4">
    <location>
        <position position="414"/>
    </location>
</feature>
<dbReference type="CDD" id="cd11296">
    <property type="entry name" value="O-FucT_like"/>
    <property type="match status" value="1"/>
</dbReference>
<dbReference type="InParanoid" id="W4JYJ5"/>
<feature type="non-terminal residue" evidence="4">
    <location>
        <position position="1"/>
    </location>
</feature>
<keyword evidence="5" id="KW-1185">Reference proteome</keyword>
<name>W4JYJ5_HETIT</name>
<dbReference type="InterPro" id="IPR019378">
    <property type="entry name" value="GDP-Fuc_O-FucTrfase"/>
</dbReference>
<evidence type="ECO:0000256" key="1">
    <source>
        <dbReference type="ARBA" id="ARBA00022679"/>
    </source>
</evidence>
<dbReference type="eggNOG" id="ENOG502SJW6">
    <property type="taxonomic scope" value="Eukaryota"/>
</dbReference>
<evidence type="ECO:0000313" key="4">
    <source>
        <dbReference type="EMBL" id="ETW78642.1"/>
    </source>
</evidence>
<keyword evidence="3" id="KW-0119">Carbohydrate metabolism</keyword>
<proteinExistence type="predicted"/>
<dbReference type="OrthoDB" id="2559662at2759"/>
<keyword evidence="1" id="KW-0808">Transferase</keyword>
<dbReference type="GeneID" id="20668794"/>
<evidence type="ECO:0000313" key="5">
    <source>
        <dbReference type="Proteomes" id="UP000030671"/>
    </source>
</evidence>
<dbReference type="AlphaFoldDB" id="W4JYJ5"/>
<accession>W4JYJ5</accession>
<keyword evidence="2" id="KW-0294">Fucose metabolism</keyword>
<protein>
    <submittedName>
        <fullName evidence="4">Uncharacterized protein</fullName>
    </submittedName>
</protein>
<dbReference type="RefSeq" id="XP_009548965.1">
    <property type="nucleotide sequence ID" value="XM_009550670.2"/>
</dbReference>
<dbReference type="Pfam" id="PF10250">
    <property type="entry name" value="O-FucT"/>
    <property type="match status" value="1"/>
</dbReference>
<dbReference type="Gene3D" id="3.40.50.11350">
    <property type="match status" value="1"/>
</dbReference>
<dbReference type="STRING" id="747525.W4JYJ5"/>
<dbReference type="GO" id="GO:0006004">
    <property type="term" value="P:fucose metabolic process"/>
    <property type="evidence" value="ECO:0007669"/>
    <property type="project" value="UniProtKB-KW"/>
</dbReference>
<gene>
    <name evidence="4" type="ORF">HETIRDRAFT_237944</name>
</gene>